<dbReference type="InterPro" id="IPR037523">
    <property type="entry name" value="VOC_core"/>
</dbReference>
<proteinExistence type="predicted"/>
<dbReference type="EMBL" id="NXGX01000007">
    <property type="protein sequence ID" value="PKR57126.1"/>
    <property type="molecule type" value="Genomic_DNA"/>
</dbReference>
<organism evidence="2 3">
    <name type="scientific">Thalassospira lohafexi</name>
    <dbReference type="NCBI Taxonomy" id="744227"/>
    <lineage>
        <taxon>Bacteria</taxon>
        <taxon>Pseudomonadati</taxon>
        <taxon>Pseudomonadota</taxon>
        <taxon>Alphaproteobacteria</taxon>
        <taxon>Rhodospirillales</taxon>
        <taxon>Thalassospiraceae</taxon>
        <taxon>Thalassospira</taxon>
    </lineage>
</organism>
<dbReference type="SUPFAM" id="SSF54593">
    <property type="entry name" value="Glyoxalase/Bleomycin resistance protein/Dihydroxybiphenyl dioxygenase"/>
    <property type="match status" value="1"/>
</dbReference>
<dbReference type="Pfam" id="PF00903">
    <property type="entry name" value="Glyoxalase"/>
    <property type="match status" value="1"/>
</dbReference>
<evidence type="ECO:0000313" key="2">
    <source>
        <dbReference type="EMBL" id="PKR57126.1"/>
    </source>
</evidence>
<comment type="caution">
    <text evidence="2">The sequence shown here is derived from an EMBL/GenBank/DDBJ whole genome shotgun (WGS) entry which is preliminary data.</text>
</comment>
<dbReference type="RefSeq" id="WP_101304185.1">
    <property type="nucleotide sequence ID" value="NZ_NXGX01000007.1"/>
</dbReference>
<dbReference type="Gene3D" id="3.30.720.120">
    <property type="match status" value="1"/>
</dbReference>
<dbReference type="Proteomes" id="UP000233332">
    <property type="component" value="Unassembled WGS sequence"/>
</dbReference>
<dbReference type="PROSITE" id="PS51819">
    <property type="entry name" value="VOC"/>
    <property type="match status" value="1"/>
</dbReference>
<accession>A0A2N3L304</accession>
<gene>
    <name evidence="2" type="ORF">COO92_17300</name>
</gene>
<dbReference type="Gene3D" id="3.30.720.110">
    <property type="match status" value="1"/>
</dbReference>
<reference evidence="2 3" key="1">
    <citation type="submission" date="2017-09" db="EMBL/GenBank/DDBJ databases">
        <title>Biodiversity and function of Thalassospira species in the particle-attached aromatic-hydrocarbon-degrading consortia from the surface seawater of the China South Sea.</title>
        <authorList>
            <person name="Dong C."/>
            <person name="Lai Q."/>
            <person name="Shao Z."/>
        </authorList>
    </citation>
    <scope>NUCLEOTIDE SEQUENCE [LARGE SCALE GENOMIC DNA]</scope>
    <source>
        <strain evidence="2 3">139Z-12</strain>
    </source>
</reference>
<dbReference type="InterPro" id="IPR004360">
    <property type="entry name" value="Glyas_Fos-R_dOase_dom"/>
</dbReference>
<evidence type="ECO:0000313" key="3">
    <source>
        <dbReference type="Proteomes" id="UP000233332"/>
    </source>
</evidence>
<evidence type="ECO:0000259" key="1">
    <source>
        <dbReference type="PROSITE" id="PS51819"/>
    </source>
</evidence>
<keyword evidence="3" id="KW-1185">Reference proteome</keyword>
<feature type="domain" description="VOC" evidence="1">
    <location>
        <begin position="4"/>
        <end position="124"/>
    </location>
</feature>
<dbReference type="AlphaFoldDB" id="A0A2N3L304"/>
<dbReference type="InterPro" id="IPR029068">
    <property type="entry name" value="Glyas_Bleomycin-R_OHBP_Dase"/>
</dbReference>
<protein>
    <submittedName>
        <fullName evidence="2">Glyoxalase</fullName>
    </submittedName>
</protein>
<sequence>MKVTNSYPIIITEKFTQSRAFYKKLGFTPVFDGEWYCQLVWADFPSVQLGLMKPGHDTQPELFHAATLGEGSVICLEVEDAGVAADEVRDAGFEFALEVRNEPWGQKHFALLDPNGVRIDIASQNGVVAPEYAQHFLDATEAALA</sequence>
<name>A0A2N3L304_9PROT</name>